<name>A0A8S5Q0W3_9CAUD</name>
<sequence>MTSAAAATNGRRALRSCATRWACPTTIRRAPREGARAVIFDTQITLRLFSYPIVNGQTTEKLERETTVWAARKSVNRAEYYQAAQAGKRTDAIFRMHSAEYGGEQQLVCGSDVFDVVRSYGQETEEIELTCKRRDGA</sequence>
<evidence type="ECO:0000313" key="1">
    <source>
        <dbReference type="EMBL" id="DAE12387.1"/>
    </source>
</evidence>
<dbReference type="Pfam" id="PF05521">
    <property type="entry name" value="Phage_HCP"/>
    <property type="match status" value="1"/>
</dbReference>
<protein>
    <submittedName>
        <fullName evidence="1">Putative head tail adaptor</fullName>
    </submittedName>
</protein>
<organism evidence="1">
    <name type="scientific">Siphoviridae sp. ctR5S1</name>
    <dbReference type="NCBI Taxonomy" id="2825498"/>
    <lineage>
        <taxon>Viruses</taxon>
        <taxon>Duplodnaviria</taxon>
        <taxon>Heunggongvirae</taxon>
        <taxon>Uroviricota</taxon>
        <taxon>Caudoviricetes</taxon>
    </lineage>
</organism>
<dbReference type="InterPro" id="IPR008767">
    <property type="entry name" value="Phage_SPP1_head-tail_adaptor"/>
</dbReference>
<dbReference type="Gene3D" id="2.40.10.270">
    <property type="entry name" value="Bacteriophage SPP1 head-tail adaptor protein"/>
    <property type="match status" value="1"/>
</dbReference>
<reference evidence="1" key="1">
    <citation type="journal article" date="2021" name="Proc. Natl. Acad. Sci. U.S.A.">
        <title>A Catalog of Tens of Thousands of Viruses from Human Metagenomes Reveals Hidden Associations with Chronic Diseases.</title>
        <authorList>
            <person name="Tisza M.J."/>
            <person name="Buck C.B."/>
        </authorList>
    </citation>
    <scope>NUCLEOTIDE SEQUENCE</scope>
    <source>
        <strain evidence="1">CtR5S1</strain>
    </source>
</reference>
<accession>A0A8S5Q0W3</accession>
<dbReference type="InterPro" id="IPR038666">
    <property type="entry name" value="SSP1_head-tail_sf"/>
</dbReference>
<dbReference type="NCBIfam" id="TIGR01563">
    <property type="entry name" value="gp16_SPP1"/>
    <property type="match status" value="1"/>
</dbReference>
<proteinExistence type="predicted"/>
<dbReference type="EMBL" id="BK015550">
    <property type="protein sequence ID" value="DAE12387.1"/>
    <property type="molecule type" value="Genomic_DNA"/>
</dbReference>